<reference evidence="1 2" key="1">
    <citation type="submission" date="2020-02" db="EMBL/GenBank/DDBJ databases">
        <title>Draft genome sequence of Haematococcus lacustris strain NIES-144.</title>
        <authorList>
            <person name="Morimoto D."/>
            <person name="Nakagawa S."/>
            <person name="Yoshida T."/>
            <person name="Sawayama S."/>
        </authorList>
    </citation>
    <scope>NUCLEOTIDE SEQUENCE [LARGE SCALE GENOMIC DNA]</scope>
    <source>
        <strain evidence="1 2">NIES-144</strain>
    </source>
</reference>
<accession>A0A699YRF8</accession>
<dbReference type="Proteomes" id="UP000485058">
    <property type="component" value="Unassembled WGS sequence"/>
</dbReference>
<evidence type="ECO:0000313" key="1">
    <source>
        <dbReference type="EMBL" id="GFH09374.1"/>
    </source>
</evidence>
<organism evidence="1 2">
    <name type="scientific">Haematococcus lacustris</name>
    <name type="common">Green alga</name>
    <name type="synonym">Haematococcus pluvialis</name>
    <dbReference type="NCBI Taxonomy" id="44745"/>
    <lineage>
        <taxon>Eukaryota</taxon>
        <taxon>Viridiplantae</taxon>
        <taxon>Chlorophyta</taxon>
        <taxon>core chlorophytes</taxon>
        <taxon>Chlorophyceae</taxon>
        <taxon>CS clade</taxon>
        <taxon>Chlamydomonadales</taxon>
        <taxon>Haematococcaceae</taxon>
        <taxon>Haematococcus</taxon>
    </lineage>
</organism>
<dbReference type="EMBL" id="BLLF01000229">
    <property type="protein sequence ID" value="GFH09374.1"/>
    <property type="molecule type" value="Genomic_DNA"/>
</dbReference>
<proteinExistence type="predicted"/>
<protein>
    <submittedName>
        <fullName evidence="1">Uncharacterized protein</fullName>
    </submittedName>
</protein>
<evidence type="ECO:0000313" key="2">
    <source>
        <dbReference type="Proteomes" id="UP000485058"/>
    </source>
</evidence>
<dbReference type="AlphaFoldDB" id="A0A699YRF8"/>
<comment type="caution">
    <text evidence="1">The sequence shown here is derived from an EMBL/GenBank/DDBJ whole genome shotgun (WGS) entry which is preliminary data.</text>
</comment>
<name>A0A699YRF8_HAELA</name>
<sequence>AGGPWRRSRAFTRNCFGLGRLQTRKSFVVAVILIMKSTNPMLGHPELRLVAQLVEQLRAMMLLLQQLELQELEGSLEMDIVHGHEGSLLRDENESYSAPASPLHVCRHWCTLVLARQWPNLCVMAALVRWVLFIVDLTFVPGVQLAHVGDAQLGSLEPPYADHGRLCTVTTTTGLASILPQSPPLDLRTKLVQQGATCLPVGNLTQLLQSS</sequence>
<feature type="non-terminal residue" evidence="1">
    <location>
        <position position="211"/>
    </location>
</feature>
<keyword evidence="2" id="KW-1185">Reference proteome</keyword>
<gene>
    <name evidence="1" type="ORF">HaLaN_04496</name>
</gene>
<feature type="non-terminal residue" evidence="1">
    <location>
        <position position="1"/>
    </location>
</feature>